<dbReference type="InterPro" id="IPR045584">
    <property type="entry name" value="Pilin-like"/>
</dbReference>
<dbReference type="GO" id="GO:0016020">
    <property type="term" value="C:membrane"/>
    <property type="evidence" value="ECO:0007669"/>
    <property type="project" value="UniProtKB-SubCell"/>
</dbReference>
<evidence type="ECO:0000313" key="7">
    <source>
        <dbReference type="EMBL" id="PIY58634.1"/>
    </source>
</evidence>
<dbReference type="Gene3D" id="3.30.700.10">
    <property type="entry name" value="Glycoprotein, Type 4 Pilin"/>
    <property type="match status" value="1"/>
</dbReference>
<dbReference type="InterPro" id="IPR012902">
    <property type="entry name" value="N_methyl_site"/>
</dbReference>
<organism evidence="7 8">
    <name type="scientific">Candidatus Yonathbacteria bacterium CG_4_10_14_0_8_um_filter_43_17</name>
    <dbReference type="NCBI Taxonomy" id="1975099"/>
    <lineage>
        <taxon>Bacteria</taxon>
        <taxon>Candidatus Yonathiibacteriota</taxon>
    </lineage>
</organism>
<dbReference type="PRINTS" id="PR00813">
    <property type="entry name" value="BCTERIALGSPG"/>
</dbReference>
<dbReference type="PROSITE" id="PS00409">
    <property type="entry name" value="PROKAR_NTER_METHYL"/>
    <property type="match status" value="1"/>
</dbReference>
<dbReference type="PANTHER" id="PTHR30093">
    <property type="entry name" value="GENERAL SECRETION PATHWAY PROTEIN G"/>
    <property type="match status" value="1"/>
</dbReference>
<evidence type="ECO:0000256" key="1">
    <source>
        <dbReference type="ARBA" id="ARBA00004167"/>
    </source>
</evidence>
<evidence type="ECO:0000256" key="3">
    <source>
        <dbReference type="ARBA" id="ARBA00022692"/>
    </source>
</evidence>
<proteinExistence type="predicted"/>
<keyword evidence="5 6" id="KW-0472">Membrane</keyword>
<name>A0A2M7Q6N9_9BACT</name>
<dbReference type="GO" id="GO:0015627">
    <property type="term" value="C:type II protein secretion system complex"/>
    <property type="evidence" value="ECO:0007669"/>
    <property type="project" value="InterPro"/>
</dbReference>
<evidence type="ECO:0000313" key="8">
    <source>
        <dbReference type="Proteomes" id="UP000230732"/>
    </source>
</evidence>
<dbReference type="GO" id="GO:0015628">
    <property type="term" value="P:protein secretion by the type II secretion system"/>
    <property type="evidence" value="ECO:0007669"/>
    <property type="project" value="InterPro"/>
</dbReference>
<evidence type="ECO:0000256" key="2">
    <source>
        <dbReference type="ARBA" id="ARBA00022481"/>
    </source>
</evidence>
<dbReference type="EMBL" id="PFKX01000026">
    <property type="protein sequence ID" value="PIY58634.1"/>
    <property type="molecule type" value="Genomic_DNA"/>
</dbReference>
<evidence type="ECO:0008006" key="9">
    <source>
        <dbReference type="Google" id="ProtNLM"/>
    </source>
</evidence>
<sequence>MKIFFKHSDKTNKGFTLIELLVVIAIIGILSSVVLASLNSARKKGRDAHRVSDLRQIRTALELYYDTNGYYPLYSGGQPGSPACSGRWALKHPSYISCWNDLAAKLLPYLSKLSNDPLGGYPPTYTYNEYHYRSFNGQDYCLLMYPELLPRVGEGCYPGWYCVGTRQCNNY</sequence>
<dbReference type="AlphaFoldDB" id="A0A2M7Q6N9"/>
<comment type="caution">
    <text evidence="7">The sequence shown here is derived from an EMBL/GenBank/DDBJ whole genome shotgun (WGS) entry which is preliminary data.</text>
</comment>
<protein>
    <recommendedName>
        <fullName evidence="9">Type II secretion system protein GspG C-terminal domain-containing protein</fullName>
    </recommendedName>
</protein>
<keyword evidence="4 6" id="KW-1133">Transmembrane helix</keyword>
<evidence type="ECO:0000256" key="4">
    <source>
        <dbReference type="ARBA" id="ARBA00022989"/>
    </source>
</evidence>
<evidence type="ECO:0000256" key="6">
    <source>
        <dbReference type="SAM" id="Phobius"/>
    </source>
</evidence>
<keyword evidence="3 6" id="KW-0812">Transmembrane</keyword>
<dbReference type="NCBIfam" id="TIGR02532">
    <property type="entry name" value="IV_pilin_GFxxxE"/>
    <property type="match status" value="1"/>
</dbReference>
<dbReference type="Pfam" id="PF07963">
    <property type="entry name" value="N_methyl"/>
    <property type="match status" value="1"/>
</dbReference>
<dbReference type="SUPFAM" id="SSF54523">
    <property type="entry name" value="Pili subunits"/>
    <property type="match status" value="1"/>
</dbReference>
<gene>
    <name evidence="7" type="ORF">COY98_01135</name>
</gene>
<accession>A0A2M7Q6N9</accession>
<feature type="transmembrane region" description="Helical" evidence="6">
    <location>
        <begin position="20"/>
        <end position="38"/>
    </location>
</feature>
<reference evidence="8" key="1">
    <citation type="submission" date="2017-09" db="EMBL/GenBank/DDBJ databases">
        <title>Depth-based differentiation of microbial function through sediment-hosted aquifers and enrichment of novel symbionts in the deep terrestrial subsurface.</title>
        <authorList>
            <person name="Probst A.J."/>
            <person name="Ladd B."/>
            <person name="Jarett J.K."/>
            <person name="Geller-Mcgrath D.E."/>
            <person name="Sieber C.M.K."/>
            <person name="Emerson J.B."/>
            <person name="Anantharaman K."/>
            <person name="Thomas B.C."/>
            <person name="Malmstrom R."/>
            <person name="Stieglmeier M."/>
            <person name="Klingl A."/>
            <person name="Woyke T."/>
            <person name="Ryan C.M."/>
            <person name="Banfield J.F."/>
        </authorList>
    </citation>
    <scope>NUCLEOTIDE SEQUENCE [LARGE SCALE GENOMIC DNA]</scope>
</reference>
<evidence type="ECO:0000256" key="5">
    <source>
        <dbReference type="ARBA" id="ARBA00023136"/>
    </source>
</evidence>
<dbReference type="PANTHER" id="PTHR30093:SF44">
    <property type="entry name" value="TYPE II SECRETION SYSTEM CORE PROTEIN G"/>
    <property type="match status" value="1"/>
</dbReference>
<comment type="subcellular location">
    <subcellularLocation>
        <location evidence="1">Membrane</location>
        <topology evidence="1">Single-pass membrane protein</topology>
    </subcellularLocation>
</comment>
<dbReference type="Proteomes" id="UP000230732">
    <property type="component" value="Unassembled WGS sequence"/>
</dbReference>
<keyword evidence="2" id="KW-0488">Methylation</keyword>
<dbReference type="InterPro" id="IPR000983">
    <property type="entry name" value="Bac_GSPG_pilin"/>
</dbReference>